<organism evidence="2">
    <name type="scientific">Porphyromonas phage phage019a_ATCC49417</name>
    <dbReference type="NCBI Taxonomy" id="3154109"/>
    <lineage>
        <taxon>Viruses</taxon>
    </lineage>
</organism>
<reference evidence="2" key="1">
    <citation type="journal article" date="2023" name="Microbiome">
        <title>Phages are unrecognized players in the ecology of the oral pathogen Porphyromonas gingivalis.</title>
        <authorList>
            <person name="Matrishin C.B."/>
            <person name="Haase E.M."/>
            <person name="Dewhirst F.E."/>
            <person name="Mark Welch J.L."/>
            <person name="Miranda-Sanchez F."/>
            <person name="Chen T."/>
            <person name="MacFarland D.C."/>
            <person name="Kauffman K.M."/>
        </authorList>
    </citation>
    <scope>NUCLEOTIDE SEQUENCE</scope>
</reference>
<accession>A0AAT9JKK5</accession>
<feature type="compositionally biased region" description="Basic and acidic residues" evidence="1">
    <location>
        <begin position="15"/>
        <end position="24"/>
    </location>
</feature>
<name>A0AAT9JKK5_9VIRU</name>
<reference evidence="2" key="2">
    <citation type="submission" date="2024-05" db="EMBL/GenBank/DDBJ databases">
        <authorList>
            <person name="Matrishin C.B."/>
            <person name="Kauffman K.M."/>
        </authorList>
    </citation>
    <scope>NUCLEOTIDE SEQUENCE</scope>
</reference>
<proteinExistence type="predicted"/>
<dbReference type="EMBL" id="BK068100">
    <property type="protein sequence ID" value="DBA55554.1"/>
    <property type="molecule type" value="Genomic_DNA"/>
</dbReference>
<feature type="compositionally biased region" description="Polar residues" evidence="1">
    <location>
        <begin position="27"/>
        <end position="36"/>
    </location>
</feature>
<evidence type="ECO:0000256" key="1">
    <source>
        <dbReference type="SAM" id="MobiDB-lite"/>
    </source>
</evidence>
<feature type="region of interest" description="Disordered" evidence="1">
    <location>
        <begin position="1"/>
        <end position="36"/>
    </location>
</feature>
<evidence type="ECO:0000313" key="2">
    <source>
        <dbReference type="EMBL" id="DBA55554.1"/>
    </source>
</evidence>
<sequence length="36" mass="4150">MHFSRPTVLPSYKKNGADPMDRHRNNYKNTTQISSG</sequence>
<protein>
    <submittedName>
        <fullName evidence="2">Uncharacterized protein</fullName>
    </submittedName>
</protein>